<evidence type="ECO:0000313" key="3">
    <source>
        <dbReference type="EMBL" id="RZC64087.1"/>
    </source>
</evidence>
<gene>
    <name evidence="3" type="ORF">C5167_025867</name>
</gene>
<evidence type="ECO:0000256" key="2">
    <source>
        <dbReference type="PROSITE-ProRule" id="PRU00708"/>
    </source>
</evidence>
<keyword evidence="1" id="KW-0677">Repeat</keyword>
<proteinExistence type="predicted"/>
<dbReference type="Gramene" id="RZC64087">
    <property type="protein sequence ID" value="RZC64087"/>
    <property type="gene ID" value="C5167_025867"/>
</dbReference>
<evidence type="ECO:0000313" key="4">
    <source>
        <dbReference type="Proteomes" id="UP000316621"/>
    </source>
</evidence>
<dbReference type="FunFam" id="1.25.40.10:FF:000196">
    <property type="entry name" value="Pentatricopeptide repeat-containing protein At4g14850"/>
    <property type="match status" value="1"/>
</dbReference>
<dbReference type="PROSITE" id="PS51375">
    <property type="entry name" value="PPR"/>
    <property type="match status" value="1"/>
</dbReference>
<dbReference type="InterPro" id="IPR002885">
    <property type="entry name" value="PPR_rpt"/>
</dbReference>
<keyword evidence="4" id="KW-1185">Reference proteome</keyword>
<dbReference type="PANTHER" id="PTHR47926">
    <property type="entry name" value="PENTATRICOPEPTIDE REPEAT-CONTAINING PROTEIN"/>
    <property type="match status" value="1"/>
</dbReference>
<sequence length="189" mass="21143">MQVFSLDIQPNHYTFSIGLSICASVGAVEEGRQLHAYIVKMEYFAYPAVGNSLLTMYSKFGMMDEVEILFKKLPEKNLISWTAIITGFYQQKCFLKALRQFCDMIKSGEDPNEHTFVVVMASCGGMLVPMYGRMIHAQAIKFGMASGVFVGTAILDMYSETKQMDDARKQFEEMGVLASHVSWNALVAA</sequence>
<dbReference type="OMA" id="NGRKAHA"/>
<dbReference type="STRING" id="3469.A0A4Y7JTR2"/>
<accession>A0A4Y7JTR2</accession>
<evidence type="ECO:0008006" key="5">
    <source>
        <dbReference type="Google" id="ProtNLM"/>
    </source>
</evidence>
<dbReference type="NCBIfam" id="TIGR00756">
    <property type="entry name" value="PPR"/>
    <property type="match status" value="1"/>
</dbReference>
<dbReference type="Proteomes" id="UP000316621">
    <property type="component" value="Chromosome 5"/>
</dbReference>
<dbReference type="InterPro" id="IPR011990">
    <property type="entry name" value="TPR-like_helical_dom_sf"/>
</dbReference>
<dbReference type="GO" id="GO:0003723">
    <property type="term" value="F:RNA binding"/>
    <property type="evidence" value="ECO:0007669"/>
    <property type="project" value="InterPro"/>
</dbReference>
<dbReference type="Gene3D" id="1.25.40.10">
    <property type="entry name" value="Tetratricopeptide repeat domain"/>
    <property type="match status" value="1"/>
</dbReference>
<dbReference type="Pfam" id="PF01535">
    <property type="entry name" value="PPR"/>
    <property type="match status" value="1"/>
</dbReference>
<dbReference type="EMBL" id="CM010719">
    <property type="protein sequence ID" value="RZC64087.1"/>
    <property type="molecule type" value="Genomic_DNA"/>
</dbReference>
<feature type="repeat" description="PPR" evidence="2">
    <location>
        <begin position="77"/>
        <end position="111"/>
    </location>
</feature>
<evidence type="ECO:0000256" key="1">
    <source>
        <dbReference type="ARBA" id="ARBA00022737"/>
    </source>
</evidence>
<organism evidence="3 4">
    <name type="scientific">Papaver somniferum</name>
    <name type="common">Opium poppy</name>
    <dbReference type="NCBI Taxonomy" id="3469"/>
    <lineage>
        <taxon>Eukaryota</taxon>
        <taxon>Viridiplantae</taxon>
        <taxon>Streptophyta</taxon>
        <taxon>Embryophyta</taxon>
        <taxon>Tracheophyta</taxon>
        <taxon>Spermatophyta</taxon>
        <taxon>Magnoliopsida</taxon>
        <taxon>Ranunculales</taxon>
        <taxon>Papaveraceae</taxon>
        <taxon>Papaveroideae</taxon>
        <taxon>Papaver</taxon>
    </lineage>
</organism>
<dbReference type="AlphaFoldDB" id="A0A4Y7JTR2"/>
<name>A0A4Y7JTR2_PAPSO</name>
<dbReference type="GO" id="GO:0009451">
    <property type="term" value="P:RNA modification"/>
    <property type="evidence" value="ECO:0007669"/>
    <property type="project" value="InterPro"/>
</dbReference>
<protein>
    <recommendedName>
        <fullName evidence="5">Pentatricopeptide repeat-containing protein</fullName>
    </recommendedName>
</protein>
<reference evidence="3 4" key="1">
    <citation type="journal article" date="2018" name="Science">
        <title>The opium poppy genome and morphinan production.</title>
        <authorList>
            <person name="Guo L."/>
            <person name="Winzer T."/>
            <person name="Yang X."/>
            <person name="Li Y."/>
            <person name="Ning Z."/>
            <person name="He Z."/>
            <person name="Teodor R."/>
            <person name="Lu Y."/>
            <person name="Bowser T.A."/>
            <person name="Graham I.A."/>
            <person name="Ye K."/>
        </authorList>
    </citation>
    <scope>NUCLEOTIDE SEQUENCE [LARGE SCALE GENOMIC DNA]</scope>
    <source>
        <strain evidence="4">cv. HN1</strain>
        <tissue evidence="3">Leaves</tissue>
    </source>
</reference>
<dbReference type="PANTHER" id="PTHR47926:SF522">
    <property type="entry name" value="TETRATRICOPEPTIDE REPEAT-LIKE SUPERFAMILY PROTEIN"/>
    <property type="match status" value="1"/>
</dbReference>
<dbReference type="Pfam" id="PF13041">
    <property type="entry name" value="PPR_2"/>
    <property type="match status" value="1"/>
</dbReference>
<dbReference type="InterPro" id="IPR046960">
    <property type="entry name" value="PPR_At4g14850-like_plant"/>
</dbReference>